<reference evidence="1 2" key="2">
    <citation type="journal article" date="2012" name="PLoS Pathog.">
        <title>Diverse lifestyles and strategies of plant pathogenesis encoded in the genomes of eighteen Dothideomycetes fungi.</title>
        <authorList>
            <person name="Ohm R.A."/>
            <person name="Feau N."/>
            <person name="Henrissat B."/>
            <person name="Schoch C.L."/>
            <person name="Horwitz B.A."/>
            <person name="Barry K.W."/>
            <person name="Condon B.J."/>
            <person name="Copeland A.C."/>
            <person name="Dhillon B."/>
            <person name="Glaser F."/>
            <person name="Hesse C.N."/>
            <person name="Kosti I."/>
            <person name="LaButti K."/>
            <person name="Lindquist E.A."/>
            <person name="Lucas S."/>
            <person name="Salamov A.A."/>
            <person name="Bradshaw R.E."/>
            <person name="Ciuffetti L."/>
            <person name="Hamelin R.C."/>
            <person name="Kema G.H.J."/>
            <person name="Lawrence C."/>
            <person name="Scott J.A."/>
            <person name="Spatafora J.W."/>
            <person name="Turgeon B.G."/>
            <person name="de Wit P.J.G.M."/>
            <person name="Zhong S."/>
            <person name="Goodwin S.B."/>
            <person name="Grigoriev I.V."/>
        </authorList>
    </citation>
    <scope>NUCLEOTIDE SEQUENCE [LARGE SCALE GENOMIC DNA]</scope>
    <source>
        <strain evidence="2">NZE10 / CBS 128990</strain>
    </source>
</reference>
<dbReference type="OrthoDB" id="47059at2759"/>
<gene>
    <name evidence="1" type="ORF">DOTSEDRAFT_69717</name>
</gene>
<dbReference type="AlphaFoldDB" id="N1Q068"/>
<dbReference type="HOGENOM" id="CLU_108142_0_0_1"/>
<dbReference type="Proteomes" id="UP000016933">
    <property type="component" value="Unassembled WGS sequence"/>
</dbReference>
<dbReference type="eggNOG" id="ENOG502SSS1">
    <property type="taxonomic scope" value="Eukaryota"/>
</dbReference>
<accession>N1Q068</accession>
<evidence type="ECO:0000313" key="1">
    <source>
        <dbReference type="EMBL" id="EME47879.1"/>
    </source>
</evidence>
<organism evidence="1 2">
    <name type="scientific">Dothistroma septosporum (strain NZE10 / CBS 128990)</name>
    <name type="common">Red band needle blight fungus</name>
    <name type="synonym">Mycosphaerella pini</name>
    <dbReference type="NCBI Taxonomy" id="675120"/>
    <lineage>
        <taxon>Eukaryota</taxon>
        <taxon>Fungi</taxon>
        <taxon>Dikarya</taxon>
        <taxon>Ascomycota</taxon>
        <taxon>Pezizomycotina</taxon>
        <taxon>Dothideomycetes</taxon>
        <taxon>Dothideomycetidae</taxon>
        <taxon>Mycosphaerellales</taxon>
        <taxon>Mycosphaerellaceae</taxon>
        <taxon>Dothistroma</taxon>
    </lineage>
</organism>
<name>N1Q068_DOTSN</name>
<dbReference type="OMA" id="VICEPQH"/>
<reference evidence="2" key="1">
    <citation type="journal article" date="2012" name="PLoS Genet.">
        <title>The genomes of the fungal plant pathogens Cladosporium fulvum and Dothistroma septosporum reveal adaptation to different hosts and lifestyles but also signatures of common ancestry.</title>
        <authorList>
            <person name="de Wit P.J.G.M."/>
            <person name="van der Burgt A."/>
            <person name="Oekmen B."/>
            <person name="Stergiopoulos I."/>
            <person name="Abd-Elsalam K.A."/>
            <person name="Aerts A.L."/>
            <person name="Bahkali A.H."/>
            <person name="Beenen H.G."/>
            <person name="Chettri P."/>
            <person name="Cox M.P."/>
            <person name="Datema E."/>
            <person name="de Vries R.P."/>
            <person name="Dhillon B."/>
            <person name="Ganley A.R."/>
            <person name="Griffiths S.A."/>
            <person name="Guo Y."/>
            <person name="Hamelin R.C."/>
            <person name="Henrissat B."/>
            <person name="Kabir M.S."/>
            <person name="Jashni M.K."/>
            <person name="Kema G."/>
            <person name="Klaubauf S."/>
            <person name="Lapidus A."/>
            <person name="Levasseur A."/>
            <person name="Lindquist E."/>
            <person name="Mehrabi R."/>
            <person name="Ohm R.A."/>
            <person name="Owen T.J."/>
            <person name="Salamov A."/>
            <person name="Schwelm A."/>
            <person name="Schijlen E."/>
            <person name="Sun H."/>
            <person name="van den Burg H.A."/>
            <person name="van Ham R.C.H.J."/>
            <person name="Zhang S."/>
            <person name="Goodwin S.B."/>
            <person name="Grigoriev I.V."/>
            <person name="Collemare J."/>
            <person name="Bradshaw R.E."/>
        </authorList>
    </citation>
    <scope>NUCLEOTIDE SEQUENCE [LARGE SCALE GENOMIC DNA]</scope>
    <source>
        <strain evidence="2">NZE10 / CBS 128990</strain>
    </source>
</reference>
<sequence length="166" mass="17859">MVRSTADGLAGLANSSTIVLFTPVITLAGSAKATNKTTGSTDPFEILGRAMSRHHKRVRHVPYVPDIGFTDTHDAFLGQADAVVVVICEPESGKHEALANQVDFAEAAQDGLEDGSSGSSLILVQCGDPKGTFWPELSQFDNTLKRQFYDSDTAHQIARKLFHSSK</sequence>
<protein>
    <submittedName>
        <fullName evidence="1">Uncharacterized protein</fullName>
    </submittedName>
</protein>
<proteinExistence type="predicted"/>
<keyword evidence="2" id="KW-1185">Reference proteome</keyword>
<evidence type="ECO:0000313" key="2">
    <source>
        <dbReference type="Proteomes" id="UP000016933"/>
    </source>
</evidence>
<dbReference type="EMBL" id="KB446536">
    <property type="protein sequence ID" value="EME47879.1"/>
    <property type="molecule type" value="Genomic_DNA"/>
</dbReference>